<evidence type="ECO:0000313" key="1">
    <source>
        <dbReference type="EMBL" id="CAB3745412.1"/>
    </source>
</evidence>
<organism evidence="1 2">
    <name type="scientific">Paraburkholderia rhynchosiae</name>
    <dbReference type="NCBI Taxonomy" id="487049"/>
    <lineage>
        <taxon>Bacteria</taxon>
        <taxon>Pseudomonadati</taxon>
        <taxon>Pseudomonadota</taxon>
        <taxon>Betaproteobacteria</taxon>
        <taxon>Burkholderiales</taxon>
        <taxon>Burkholderiaceae</taxon>
        <taxon>Paraburkholderia</taxon>
    </lineage>
</organism>
<name>A0A6J5CYG1_9BURK</name>
<dbReference type="EMBL" id="CADIJZ010000110">
    <property type="protein sequence ID" value="CAB3745412.1"/>
    <property type="molecule type" value="Genomic_DNA"/>
</dbReference>
<dbReference type="Proteomes" id="UP000494205">
    <property type="component" value="Unassembled WGS sequence"/>
</dbReference>
<proteinExistence type="predicted"/>
<gene>
    <name evidence="1" type="ORF">LMG27174_07324</name>
</gene>
<sequence>MACGKPREVMRLRKPHDFMGAAGAHFIMARGSALTNDAG</sequence>
<protein>
    <submittedName>
        <fullName evidence="1">Uncharacterized protein</fullName>
    </submittedName>
</protein>
<evidence type="ECO:0000313" key="2">
    <source>
        <dbReference type="Proteomes" id="UP000494205"/>
    </source>
</evidence>
<accession>A0A6J5CYG1</accession>
<dbReference type="AlphaFoldDB" id="A0A6J5CYG1"/>
<reference evidence="1 2" key="1">
    <citation type="submission" date="2020-04" db="EMBL/GenBank/DDBJ databases">
        <authorList>
            <person name="De Canck E."/>
        </authorList>
    </citation>
    <scope>NUCLEOTIDE SEQUENCE [LARGE SCALE GENOMIC DNA]</scope>
    <source>
        <strain evidence="1 2">LMG 27174</strain>
    </source>
</reference>